<dbReference type="eggNOG" id="COG2739">
    <property type="taxonomic scope" value="Bacteria"/>
</dbReference>
<dbReference type="Gene3D" id="1.10.10.10">
    <property type="entry name" value="Winged helix-like DNA-binding domain superfamily/Winged helix DNA-binding domain"/>
    <property type="match status" value="1"/>
</dbReference>
<comment type="similarity">
    <text evidence="1 3">Belongs to the UPF0122 family.</text>
</comment>
<dbReference type="NCBIfam" id="NF045758">
    <property type="entry name" value="YlxM"/>
    <property type="match status" value="1"/>
</dbReference>
<proteinExistence type="inferred from homology"/>
<keyword evidence="5" id="KW-1185">Reference proteome</keyword>
<reference evidence="4 5" key="1">
    <citation type="submission" date="2011-11" db="EMBL/GenBank/DDBJ databases">
        <title>The Genome Sequence of Dialister succinatiphilus YIT 11850.</title>
        <authorList>
            <consortium name="The Broad Institute Genome Sequencing Platform"/>
            <person name="Earl A."/>
            <person name="Ward D."/>
            <person name="Feldgarden M."/>
            <person name="Gevers D."/>
            <person name="Morotomi M."/>
            <person name="Young S.K."/>
            <person name="Zeng Q."/>
            <person name="Gargeya S."/>
            <person name="Fitzgerald M."/>
            <person name="Haas B."/>
            <person name="Abouelleil A."/>
            <person name="Alvarado L."/>
            <person name="Arachchi H.M."/>
            <person name="Berlin A."/>
            <person name="Brown A."/>
            <person name="Chapman S.B."/>
            <person name="Dunbar C."/>
            <person name="Gearin G."/>
            <person name="Goldberg J."/>
            <person name="Griggs A."/>
            <person name="Gujja S."/>
            <person name="Heiman D."/>
            <person name="Howarth C."/>
            <person name="Lui A."/>
            <person name="MacDonald P.J.P."/>
            <person name="Montmayeur A."/>
            <person name="Murphy C."/>
            <person name="Neiman D."/>
            <person name="Pearson M."/>
            <person name="Priest M."/>
            <person name="Roberts A."/>
            <person name="Saif S."/>
            <person name="Shea T."/>
            <person name="Sisk P."/>
            <person name="Stolte C."/>
            <person name="Sykes S."/>
            <person name="Wortman J."/>
            <person name="Nusbaum C."/>
            <person name="Birren B."/>
        </authorList>
    </citation>
    <scope>NUCLEOTIDE SEQUENCE [LARGE SCALE GENOMIC DNA]</scope>
    <source>
        <strain evidence="4 5">YIT 11850</strain>
    </source>
</reference>
<accession>H1D1D2</accession>
<dbReference type="InterPro" id="IPR054831">
    <property type="entry name" value="UPF0122_fam_protein"/>
</dbReference>
<dbReference type="HOGENOM" id="CLU_129218_0_2_9"/>
<sequence length="107" mass="12573">MSIENIVEKGELLDKYGALLTDRQRDCLDLYYNENLTLAEIAEHFHISRQAVHDAMRHGEEQLMTYESALHLVSMRGDKERAARELMELIPDQYHTRARVLIDCLWD</sequence>
<dbReference type="PATRIC" id="fig|742743.3.peg.1444"/>
<dbReference type="SUPFAM" id="SSF88659">
    <property type="entry name" value="Sigma3 and sigma4 domains of RNA polymerase sigma factors"/>
    <property type="match status" value="1"/>
</dbReference>
<evidence type="ECO:0000313" key="5">
    <source>
        <dbReference type="Proteomes" id="UP000003277"/>
    </source>
</evidence>
<dbReference type="InterPro" id="IPR007394">
    <property type="entry name" value="UPF0122"/>
</dbReference>
<dbReference type="PANTHER" id="PTHR40083:SF1">
    <property type="entry name" value="UPF0122 PROTEIN YLXM"/>
    <property type="match status" value="1"/>
</dbReference>
<evidence type="ECO:0000256" key="2">
    <source>
        <dbReference type="ARBA" id="ARBA00024764"/>
    </source>
</evidence>
<dbReference type="PANTHER" id="PTHR40083">
    <property type="entry name" value="UPF0122 PROTEIN CBO2450/CLC_2298"/>
    <property type="match status" value="1"/>
</dbReference>
<organism evidence="4 5">
    <name type="scientific">Dialister succinatiphilus YIT 11850</name>
    <dbReference type="NCBI Taxonomy" id="742743"/>
    <lineage>
        <taxon>Bacteria</taxon>
        <taxon>Bacillati</taxon>
        <taxon>Bacillota</taxon>
        <taxon>Negativicutes</taxon>
        <taxon>Veillonellales</taxon>
        <taxon>Veillonellaceae</taxon>
        <taxon>Dialister</taxon>
    </lineage>
</organism>
<dbReference type="EMBL" id="ADLT01000048">
    <property type="protein sequence ID" value="EHO62639.1"/>
    <property type="molecule type" value="Genomic_DNA"/>
</dbReference>
<comment type="caution">
    <text evidence="4">The sequence shown here is derived from an EMBL/GenBank/DDBJ whole genome shotgun (WGS) entry which is preliminary data.</text>
</comment>
<dbReference type="InterPro" id="IPR013324">
    <property type="entry name" value="RNA_pol_sigma_r3/r4-like"/>
</dbReference>
<dbReference type="AlphaFoldDB" id="H1D1D2"/>
<gene>
    <name evidence="4" type="ORF">HMPREF9453_01420</name>
</gene>
<name>H1D1D2_9FIRM</name>
<dbReference type="GeneID" id="98910912"/>
<dbReference type="Proteomes" id="UP000003277">
    <property type="component" value="Unassembled WGS sequence"/>
</dbReference>
<dbReference type="RefSeq" id="WP_008859914.1">
    <property type="nucleotide sequence ID" value="NZ_JH591188.1"/>
</dbReference>
<dbReference type="InterPro" id="IPR036388">
    <property type="entry name" value="WH-like_DNA-bd_sf"/>
</dbReference>
<dbReference type="HAMAP" id="MF_00245">
    <property type="entry name" value="UPF0122"/>
    <property type="match status" value="1"/>
</dbReference>
<dbReference type="Pfam" id="PF04297">
    <property type="entry name" value="UPF0122"/>
    <property type="match status" value="1"/>
</dbReference>
<protein>
    <recommendedName>
        <fullName evidence="3">UPF0122 protein HMPREF9453_01420</fullName>
    </recommendedName>
</protein>
<evidence type="ECO:0000256" key="1">
    <source>
        <dbReference type="ARBA" id="ARBA00008720"/>
    </source>
</evidence>
<dbReference type="OrthoDB" id="6392at2"/>
<comment type="function">
    <text evidence="2 3">Might take part in the signal recognition particle (SRP) pathway. This is inferred from the conservation of its genetic proximity to ftsY/ffh. May be a regulatory protein.</text>
</comment>
<evidence type="ECO:0000313" key="4">
    <source>
        <dbReference type="EMBL" id="EHO62639.1"/>
    </source>
</evidence>
<evidence type="ECO:0000256" key="3">
    <source>
        <dbReference type="HAMAP-Rule" id="MF_00245"/>
    </source>
</evidence>
<dbReference type="STRING" id="742743.HMPREF9453_01420"/>